<dbReference type="PRINTS" id="PR00411">
    <property type="entry name" value="PNDRDTASEI"/>
</dbReference>
<dbReference type="AlphaFoldDB" id="A0A1H3X922"/>
<dbReference type="GO" id="GO:0016491">
    <property type="term" value="F:oxidoreductase activity"/>
    <property type="evidence" value="ECO:0007669"/>
    <property type="project" value="UniProtKB-KW"/>
</dbReference>
<protein>
    <submittedName>
        <fullName evidence="3">Thioredoxin reductase</fullName>
    </submittedName>
</protein>
<dbReference type="Pfam" id="PF07992">
    <property type="entry name" value="Pyr_redox_2"/>
    <property type="match status" value="1"/>
</dbReference>
<reference evidence="3 4" key="1">
    <citation type="submission" date="2016-10" db="EMBL/GenBank/DDBJ databases">
        <authorList>
            <person name="de Groot N.N."/>
        </authorList>
    </citation>
    <scope>NUCLEOTIDE SEQUENCE [LARGE SCALE GENOMIC DNA]</scope>
    <source>
        <strain evidence="3 4">DSM 7343</strain>
    </source>
</reference>
<evidence type="ECO:0000313" key="3">
    <source>
        <dbReference type="EMBL" id="SDZ95915.1"/>
    </source>
</evidence>
<dbReference type="InterPro" id="IPR023753">
    <property type="entry name" value="FAD/NAD-binding_dom"/>
</dbReference>
<evidence type="ECO:0000259" key="2">
    <source>
        <dbReference type="Pfam" id="PF07992"/>
    </source>
</evidence>
<organism evidence="3 4">
    <name type="scientific">Desulfuromusa kysingii</name>
    <dbReference type="NCBI Taxonomy" id="37625"/>
    <lineage>
        <taxon>Bacteria</taxon>
        <taxon>Pseudomonadati</taxon>
        <taxon>Thermodesulfobacteriota</taxon>
        <taxon>Desulfuromonadia</taxon>
        <taxon>Desulfuromonadales</taxon>
        <taxon>Geopsychrobacteraceae</taxon>
        <taxon>Desulfuromusa</taxon>
    </lineage>
</organism>
<accession>A0A1H3X922</accession>
<proteinExistence type="predicted"/>
<name>A0A1H3X922_9BACT</name>
<evidence type="ECO:0000313" key="4">
    <source>
        <dbReference type="Proteomes" id="UP000199409"/>
    </source>
</evidence>
<keyword evidence="1" id="KW-0560">Oxidoreductase</keyword>
<dbReference type="PANTHER" id="PTHR42949:SF3">
    <property type="entry name" value="ANAEROBIC GLYCEROL-3-PHOSPHATE DEHYDROGENASE SUBUNIT B"/>
    <property type="match status" value="1"/>
</dbReference>
<dbReference type="PRINTS" id="PR00368">
    <property type="entry name" value="FADPNR"/>
</dbReference>
<dbReference type="STRING" id="37625.SAMN05660420_00877"/>
<dbReference type="EMBL" id="FNQN01000002">
    <property type="protein sequence ID" value="SDZ95915.1"/>
    <property type="molecule type" value="Genomic_DNA"/>
</dbReference>
<dbReference type="SUPFAM" id="SSF51905">
    <property type="entry name" value="FAD/NAD(P)-binding domain"/>
    <property type="match status" value="2"/>
</dbReference>
<dbReference type="PANTHER" id="PTHR42949">
    <property type="entry name" value="ANAEROBIC GLYCEROL-3-PHOSPHATE DEHYDROGENASE SUBUNIT B"/>
    <property type="match status" value="1"/>
</dbReference>
<evidence type="ECO:0000256" key="1">
    <source>
        <dbReference type="ARBA" id="ARBA00023002"/>
    </source>
</evidence>
<gene>
    <name evidence="3" type="ORF">SAMN05660420_00877</name>
</gene>
<dbReference type="InterPro" id="IPR051691">
    <property type="entry name" value="Metab_Enz_Cyan_OpOx_G3PDH"/>
</dbReference>
<feature type="domain" description="FAD/NAD(P)-binding" evidence="2">
    <location>
        <begin position="9"/>
        <end position="302"/>
    </location>
</feature>
<dbReference type="RefSeq" id="WP_092345105.1">
    <property type="nucleotide sequence ID" value="NZ_FNQN01000002.1"/>
</dbReference>
<sequence length="419" mass="45759">MNNPLKKQYDVVIVGGGPAGLAAALGARKSGAENILIIEREVEAGGILNQCIHSGFGLHYFKEELTGPEYAERFVAHALSENITMLTDSYVIDISPALQVAVLSGRHGYLNVQARAVVLAMGCRERTRGAIRTPGFRPAGVMTAGLAQKMVNMKGVLPGRKIAILGSGDIGLIMARRLALEGCEVVSVYEIFPYSNGLTRNVVQCLDDFDIPLQLSATVAFIHGRDRVNRLTIAPVDAQRLPDLNKSWDVDCDTLLFSIGLIPENELSTKLRLHMDPATGGPQVNSTLETSLPGVFACGNVLHVHDIVDFVSEESLRAGQFAADLALGRRRPGDNIALQKGANIASCVPHSLSPDREQVIYLRVKQPMKNCILSIGDRYQKKFRMLIPAEMIRLTLAPEVLDRYFGDNLKIEVRPQEVE</sequence>
<dbReference type="InterPro" id="IPR036188">
    <property type="entry name" value="FAD/NAD-bd_sf"/>
</dbReference>
<dbReference type="OrthoDB" id="9769238at2"/>
<dbReference type="Gene3D" id="3.50.50.60">
    <property type="entry name" value="FAD/NAD(P)-binding domain"/>
    <property type="match status" value="2"/>
</dbReference>
<keyword evidence="4" id="KW-1185">Reference proteome</keyword>
<dbReference type="Proteomes" id="UP000199409">
    <property type="component" value="Unassembled WGS sequence"/>
</dbReference>